<dbReference type="SMART" id="SM00054">
    <property type="entry name" value="EFh"/>
    <property type="match status" value="4"/>
</dbReference>
<dbReference type="InterPro" id="IPR002048">
    <property type="entry name" value="EF_hand_dom"/>
</dbReference>
<dbReference type="Pfam" id="PF13202">
    <property type="entry name" value="EF-hand_5"/>
    <property type="match status" value="1"/>
</dbReference>
<dbReference type="Proteomes" id="UP000298416">
    <property type="component" value="Unassembled WGS sequence"/>
</dbReference>
<dbReference type="Gene3D" id="1.10.238.10">
    <property type="entry name" value="EF-hand"/>
    <property type="match status" value="2"/>
</dbReference>
<feature type="transmembrane region" description="Helical" evidence="5">
    <location>
        <begin position="326"/>
        <end position="348"/>
    </location>
</feature>
<sequence>MQDPMVSKMILASNDLGCSEEAITIAAVLSLQSIWYSTRGSEKELDEAKLRFAAAEVLSLPSGLGEIGYGHAGLLIINKNHINYHAMKKVDDVRKQLRRIAQRLGISLKSCDHDMQAVRKAVTAGFFSNACCVENPRGCQRLLRTSTTANSLILDCIPSVPLTIKLMPYLCSFRLLSPAICDRLPEDTSVRLLILNSINVSTHQNQESHHRHSEIKCIRWDIKSTVLSGTKEAAQERAALGMGLVAGSTVLILTFIWGVSIILASYDLSEAPTLDKSGSQKTTPQGYGIVTDAEASYTSRIMLIPLLPFLILLLAQAFSSSSVKRVFLLIALIVSVLLLFGFILYQAFQPWIQSRRFEYFMSKYAKDKLLRLLSRNGRPDTRKIQDLFNQIDKDRSTSVSAAELRVLLLGVRLDEDDLSTDRDVENVLESFDTTGDGRINQEEFIAGMTKLLDDLAEERRNRIKGSRATNSQASDPSQQGLLVNSNTSNVSKSQSSQTTWLNYLQALSLVILGIALMSAFAEPLITSVVGFATAAYLPNFSVSYLAIPLATNYRVAVQAFASSGNKSQNSISLTLSTLYSSVYMNNVASLIVFLAPVNALNLSVDVFAEVLVVITMNTVMTALTGFRTSFPSWMALERLKTFYIHEIQSGKVEVEKGYAISEMLKTFDLSRDGRIEEDEFVEGCSKWINEAAELAGKGDSDAAEFLREASVLLNQFAGREDLKKAEIEHLMARILKHAHSEELEAEQLVTDDGKPNIERIKALFKQFDTDRSSSLSRPELEQLIHTTVTKTGDSQLRHEEMVKKFVEDFDTDGIMWGEVDNLVYEVGRNEDSHLKLLRWSSTKSIFQVMLGIAILTFLSGPLKTSIQHFSHAIGVPAFFVSFVVVPICLNALSAISAIFPASQKSSRTSSLTFSEIYGGVVMNNIMGLSTLLAIVYIKGLEWDYSAEVLTVCWCAQ</sequence>
<dbReference type="EMBL" id="PNBA02000204">
    <property type="protein sequence ID" value="KAG6384255.1"/>
    <property type="molecule type" value="Genomic_DNA"/>
</dbReference>
<evidence type="ECO:0000256" key="4">
    <source>
        <dbReference type="SAM" id="MobiDB-lite"/>
    </source>
</evidence>
<feature type="domain" description="EF-hand" evidence="6">
    <location>
        <begin position="379"/>
        <end position="414"/>
    </location>
</feature>
<evidence type="ECO:0000313" key="8">
    <source>
        <dbReference type="Proteomes" id="UP000298416"/>
    </source>
</evidence>
<gene>
    <name evidence="7" type="ORF">SASPL_155941</name>
</gene>
<reference evidence="7" key="1">
    <citation type="submission" date="2018-01" db="EMBL/GenBank/DDBJ databases">
        <authorList>
            <person name="Mao J.F."/>
        </authorList>
    </citation>
    <scope>NUCLEOTIDE SEQUENCE</scope>
    <source>
        <strain evidence="7">Huo1</strain>
        <tissue evidence="7">Leaf</tissue>
    </source>
</reference>
<feature type="region of interest" description="Disordered" evidence="4">
    <location>
        <begin position="464"/>
        <end position="490"/>
    </location>
</feature>
<evidence type="ECO:0000256" key="1">
    <source>
        <dbReference type="ARBA" id="ARBA00022449"/>
    </source>
</evidence>
<keyword evidence="5" id="KW-1133">Transmembrane helix</keyword>
<evidence type="ECO:0000313" key="7">
    <source>
        <dbReference type="EMBL" id="KAG6384255.1"/>
    </source>
</evidence>
<dbReference type="InterPro" id="IPR018247">
    <property type="entry name" value="EF_Hand_1_Ca_BS"/>
</dbReference>
<evidence type="ECO:0000256" key="3">
    <source>
        <dbReference type="ARBA" id="ARBA00023065"/>
    </source>
</evidence>
<keyword evidence="2" id="KW-0106">Calcium</keyword>
<feature type="transmembrane region" description="Helical" evidence="5">
    <location>
        <begin position="301"/>
        <end position="320"/>
    </location>
</feature>
<keyword evidence="5" id="KW-0812">Transmembrane</keyword>
<organism evidence="7">
    <name type="scientific">Salvia splendens</name>
    <name type="common">Scarlet sage</name>
    <dbReference type="NCBI Taxonomy" id="180675"/>
    <lineage>
        <taxon>Eukaryota</taxon>
        <taxon>Viridiplantae</taxon>
        <taxon>Streptophyta</taxon>
        <taxon>Embryophyta</taxon>
        <taxon>Tracheophyta</taxon>
        <taxon>Spermatophyta</taxon>
        <taxon>Magnoliopsida</taxon>
        <taxon>eudicotyledons</taxon>
        <taxon>Gunneridae</taxon>
        <taxon>Pentapetalae</taxon>
        <taxon>asterids</taxon>
        <taxon>lamiids</taxon>
        <taxon>Lamiales</taxon>
        <taxon>Lamiaceae</taxon>
        <taxon>Nepetoideae</taxon>
        <taxon>Mentheae</taxon>
        <taxon>Salviinae</taxon>
        <taxon>Salvia</taxon>
        <taxon>Salvia subgen. Calosphace</taxon>
        <taxon>core Calosphace</taxon>
    </lineage>
</organism>
<dbReference type="Gene3D" id="1.20.120.1080">
    <property type="match status" value="1"/>
</dbReference>
<feature type="domain" description="EF-hand" evidence="6">
    <location>
        <begin position="419"/>
        <end position="454"/>
    </location>
</feature>
<dbReference type="GO" id="GO:0005509">
    <property type="term" value="F:calcium ion binding"/>
    <property type="evidence" value="ECO:0007669"/>
    <property type="project" value="InterPro"/>
</dbReference>
<proteinExistence type="predicted"/>
<feature type="transmembrane region" description="Helical" evidence="5">
    <location>
        <begin position="527"/>
        <end position="550"/>
    </location>
</feature>
<dbReference type="GO" id="GO:0006874">
    <property type="term" value="P:intracellular calcium ion homeostasis"/>
    <property type="evidence" value="ECO:0007669"/>
    <property type="project" value="TreeGrafter"/>
</dbReference>
<feature type="domain" description="EF-hand" evidence="6">
    <location>
        <begin position="755"/>
        <end position="790"/>
    </location>
</feature>
<feature type="domain" description="EF-hand" evidence="6">
    <location>
        <begin position="662"/>
        <end position="690"/>
    </location>
</feature>
<feature type="transmembrane region" description="Helical" evidence="5">
    <location>
        <begin position="844"/>
        <end position="862"/>
    </location>
</feature>
<feature type="transmembrane region" description="Helical" evidence="5">
    <location>
        <begin position="240"/>
        <end position="266"/>
    </location>
</feature>
<protein>
    <recommendedName>
        <fullName evidence="6">EF-hand domain-containing protein</fullName>
    </recommendedName>
</protein>
<accession>A0A8X8VXI1</accession>
<dbReference type="GO" id="GO:0016020">
    <property type="term" value="C:membrane"/>
    <property type="evidence" value="ECO:0007669"/>
    <property type="project" value="InterPro"/>
</dbReference>
<name>A0A8X8VXI1_SALSN</name>
<feature type="compositionally biased region" description="Polar residues" evidence="4">
    <location>
        <begin position="467"/>
        <end position="482"/>
    </location>
</feature>
<dbReference type="PROSITE" id="PS50222">
    <property type="entry name" value="EF_HAND_2"/>
    <property type="match status" value="4"/>
</dbReference>
<feature type="transmembrane region" description="Helical" evidence="5">
    <location>
        <begin position="916"/>
        <end position="937"/>
    </location>
</feature>
<feature type="transmembrane region" description="Helical" evidence="5">
    <location>
        <begin position="874"/>
        <end position="895"/>
    </location>
</feature>
<dbReference type="InterPro" id="IPR004713">
    <property type="entry name" value="CaH_exchang"/>
</dbReference>
<dbReference type="Pfam" id="PF13499">
    <property type="entry name" value="EF-hand_7"/>
    <property type="match status" value="1"/>
</dbReference>
<dbReference type="GO" id="GO:0015369">
    <property type="term" value="F:calcium:proton antiporter activity"/>
    <property type="evidence" value="ECO:0007669"/>
    <property type="project" value="TreeGrafter"/>
</dbReference>
<keyword evidence="1" id="KW-0050">Antiport</keyword>
<evidence type="ECO:0000256" key="5">
    <source>
        <dbReference type="SAM" id="Phobius"/>
    </source>
</evidence>
<keyword evidence="1" id="KW-0813">Transport</keyword>
<feature type="transmembrane region" description="Helical" evidence="5">
    <location>
        <begin position="571"/>
        <end position="594"/>
    </location>
</feature>
<dbReference type="InterPro" id="IPR011992">
    <property type="entry name" value="EF-hand-dom_pair"/>
</dbReference>
<dbReference type="CDD" id="cd00051">
    <property type="entry name" value="EFh"/>
    <property type="match status" value="1"/>
</dbReference>
<keyword evidence="3" id="KW-0406">Ion transport</keyword>
<evidence type="ECO:0000256" key="2">
    <source>
        <dbReference type="ARBA" id="ARBA00022837"/>
    </source>
</evidence>
<dbReference type="Pfam" id="PF21010">
    <property type="entry name" value="HA2_C"/>
    <property type="match status" value="1"/>
</dbReference>
<keyword evidence="8" id="KW-1185">Reference proteome</keyword>
<dbReference type="PANTHER" id="PTHR31503:SF80">
    <property type="entry name" value="EF-HAND DOMAIN-CONTAINING PROTEIN"/>
    <property type="match status" value="1"/>
</dbReference>
<reference evidence="7" key="2">
    <citation type="submission" date="2020-08" db="EMBL/GenBank/DDBJ databases">
        <title>Plant Genome Project.</title>
        <authorList>
            <person name="Zhang R.-G."/>
        </authorList>
    </citation>
    <scope>NUCLEOTIDE SEQUENCE</scope>
    <source>
        <strain evidence="7">Huo1</strain>
        <tissue evidence="7">Leaf</tissue>
    </source>
</reference>
<dbReference type="SUPFAM" id="SSF47473">
    <property type="entry name" value="EF-hand"/>
    <property type="match status" value="1"/>
</dbReference>
<evidence type="ECO:0000259" key="6">
    <source>
        <dbReference type="PROSITE" id="PS50222"/>
    </source>
</evidence>
<feature type="transmembrane region" description="Helical" evidence="5">
    <location>
        <begin position="500"/>
        <end position="521"/>
    </location>
</feature>
<dbReference type="AlphaFoldDB" id="A0A8X8VXI1"/>
<dbReference type="PANTHER" id="PTHR31503">
    <property type="entry name" value="VACUOLAR CALCIUM ION TRANSPORTER"/>
    <property type="match status" value="1"/>
</dbReference>
<feature type="transmembrane region" description="Helical" evidence="5">
    <location>
        <begin position="606"/>
        <end position="626"/>
    </location>
</feature>
<dbReference type="PROSITE" id="PS00018">
    <property type="entry name" value="EF_HAND_1"/>
    <property type="match status" value="1"/>
</dbReference>
<keyword evidence="5" id="KW-0472">Membrane</keyword>
<comment type="caution">
    <text evidence="7">The sequence shown here is derived from an EMBL/GenBank/DDBJ whole genome shotgun (WGS) entry which is preliminary data.</text>
</comment>